<dbReference type="Proteomes" id="UP001341840">
    <property type="component" value="Unassembled WGS sequence"/>
</dbReference>
<dbReference type="PANTHER" id="PTHR31983:SF22">
    <property type="entry name" value="GLUCAN ENDO-1,3-BETA-D-GLUCOSIDASE"/>
    <property type="match status" value="1"/>
</dbReference>
<dbReference type="InterPro" id="IPR040720">
    <property type="entry name" value="GH81_C"/>
</dbReference>
<evidence type="ECO:0000256" key="6">
    <source>
        <dbReference type="ARBA" id="ARBA00023295"/>
    </source>
</evidence>
<gene>
    <name evidence="10" type="ORF">PIB30_071973</name>
</gene>
<evidence type="ECO:0000256" key="7">
    <source>
        <dbReference type="ARBA" id="ARBA00023316"/>
    </source>
</evidence>
<proteinExistence type="inferred from homology"/>
<evidence type="ECO:0000313" key="10">
    <source>
        <dbReference type="EMBL" id="MED6125784.1"/>
    </source>
</evidence>
<keyword evidence="4" id="KW-0378">Hydrolase</keyword>
<dbReference type="Pfam" id="PF17652">
    <property type="entry name" value="Glyco_hydro81C"/>
    <property type="match status" value="1"/>
</dbReference>
<dbReference type="EMBL" id="JASCZI010031050">
    <property type="protein sequence ID" value="MED6125784.1"/>
    <property type="molecule type" value="Genomic_DNA"/>
</dbReference>
<keyword evidence="8" id="KW-0624">Polysaccharide degradation</keyword>
<comment type="catalytic activity">
    <reaction evidence="1">
        <text>Hydrolysis of (1-&gt;3)-beta-D-glucosidic linkages in (1-&gt;3)-beta-D-glucans.</text>
        <dbReference type="EC" id="3.2.1.39"/>
    </reaction>
</comment>
<comment type="caution">
    <text evidence="10">The sequence shown here is derived from an EMBL/GenBank/DDBJ whole genome shotgun (WGS) entry which is preliminary data.</text>
</comment>
<name>A0ABU6RPB7_9FABA</name>
<dbReference type="InterPro" id="IPR005200">
    <property type="entry name" value="Endo-beta-glucanase"/>
</dbReference>
<evidence type="ECO:0000259" key="9">
    <source>
        <dbReference type="Pfam" id="PF17652"/>
    </source>
</evidence>
<reference evidence="10 11" key="1">
    <citation type="journal article" date="2023" name="Plants (Basel)">
        <title>Bridging the Gap: Combining Genomics and Transcriptomics Approaches to Understand Stylosanthes scabra, an Orphan Legume from the Brazilian Caatinga.</title>
        <authorList>
            <person name="Ferreira-Neto J.R.C."/>
            <person name="da Silva M.D."/>
            <person name="Binneck E."/>
            <person name="de Melo N.F."/>
            <person name="da Silva R.H."/>
            <person name="de Melo A.L.T.M."/>
            <person name="Pandolfi V."/>
            <person name="Bustamante F.O."/>
            <person name="Brasileiro-Vidal A.C."/>
            <person name="Benko-Iseppon A.M."/>
        </authorList>
    </citation>
    <scope>NUCLEOTIDE SEQUENCE [LARGE SCALE GENOMIC DNA]</scope>
    <source>
        <tissue evidence="10">Leaves</tissue>
    </source>
</reference>
<sequence length="141" mass="16273">MWSHVKEGDNLYPEEFAKANKLVGIISVNSRDAKWLDFVKKECKVEVGHVLPLLPISECLFSNVDFVKELVEWIKYRHGSADECNCKELVYELEGIYDNQIALKKIRSLKDFDSGNSLSNLLWWIQADITRRNKIVIMGAI</sequence>
<feature type="domain" description="Glycosyl hydrolase family 81 C-terminal" evidence="9">
    <location>
        <begin position="1"/>
        <end position="124"/>
    </location>
</feature>
<protein>
    <recommendedName>
        <fullName evidence="3">glucan endo-1,3-beta-D-glucosidase</fullName>
        <ecNumber evidence="3">3.2.1.39</ecNumber>
    </recommendedName>
</protein>
<evidence type="ECO:0000256" key="8">
    <source>
        <dbReference type="ARBA" id="ARBA00023326"/>
    </source>
</evidence>
<organism evidence="10 11">
    <name type="scientific">Stylosanthes scabra</name>
    <dbReference type="NCBI Taxonomy" id="79078"/>
    <lineage>
        <taxon>Eukaryota</taxon>
        <taxon>Viridiplantae</taxon>
        <taxon>Streptophyta</taxon>
        <taxon>Embryophyta</taxon>
        <taxon>Tracheophyta</taxon>
        <taxon>Spermatophyta</taxon>
        <taxon>Magnoliopsida</taxon>
        <taxon>eudicotyledons</taxon>
        <taxon>Gunneridae</taxon>
        <taxon>Pentapetalae</taxon>
        <taxon>rosids</taxon>
        <taxon>fabids</taxon>
        <taxon>Fabales</taxon>
        <taxon>Fabaceae</taxon>
        <taxon>Papilionoideae</taxon>
        <taxon>50 kb inversion clade</taxon>
        <taxon>dalbergioids sensu lato</taxon>
        <taxon>Dalbergieae</taxon>
        <taxon>Pterocarpus clade</taxon>
        <taxon>Stylosanthes</taxon>
    </lineage>
</organism>
<evidence type="ECO:0000313" key="11">
    <source>
        <dbReference type="Proteomes" id="UP001341840"/>
    </source>
</evidence>
<evidence type="ECO:0000256" key="3">
    <source>
        <dbReference type="ARBA" id="ARBA00012780"/>
    </source>
</evidence>
<keyword evidence="5" id="KW-0119">Carbohydrate metabolism</keyword>
<dbReference type="PANTHER" id="PTHR31983">
    <property type="entry name" value="ENDO-1,3(4)-BETA-GLUCANASE 1"/>
    <property type="match status" value="1"/>
</dbReference>
<keyword evidence="11" id="KW-1185">Reference proteome</keyword>
<evidence type="ECO:0000256" key="4">
    <source>
        <dbReference type="ARBA" id="ARBA00022801"/>
    </source>
</evidence>
<evidence type="ECO:0000256" key="2">
    <source>
        <dbReference type="ARBA" id="ARBA00010730"/>
    </source>
</evidence>
<evidence type="ECO:0000256" key="1">
    <source>
        <dbReference type="ARBA" id="ARBA00000382"/>
    </source>
</evidence>
<accession>A0ABU6RPB7</accession>
<dbReference type="EC" id="3.2.1.39" evidence="3"/>
<comment type="similarity">
    <text evidence="2">Belongs to the glycosyl hydrolase 81 family.</text>
</comment>
<keyword evidence="7" id="KW-0961">Cell wall biogenesis/degradation</keyword>
<evidence type="ECO:0000256" key="5">
    <source>
        <dbReference type="ARBA" id="ARBA00023277"/>
    </source>
</evidence>
<keyword evidence="6" id="KW-0326">Glycosidase</keyword>